<evidence type="ECO:0000313" key="3">
    <source>
        <dbReference type="Proteomes" id="UP000314616"/>
    </source>
</evidence>
<dbReference type="RefSeq" id="WP_139930708.1">
    <property type="nucleotide sequence ID" value="NZ_CP040915.1"/>
</dbReference>
<feature type="transmembrane region" description="Helical" evidence="1">
    <location>
        <begin position="51"/>
        <end position="71"/>
    </location>
</feature>
<name>A0A5B8C6K0_9MICO</name>
<dbReference type="OrthoDB" id="3789019at2"/>
<dbReference type="Proteomes" id="UP000314616">
    <property type="component" value="Chromosome"/>
</dbReference>
<proteinExistence type="predicted"/>
<protein>
    <submittedName>
        <fullName evidence="2">Uncharacterized protein</fullName>
    </submittedName>
</protein>
<organism evidence="2 3">
    <name type="scientific">Georgenia yuyongxinii</name>
    <dbReference type="NCBI Taxonomy" id="2589797"/>
    <lineage>
        <taxon>Bacteria</taxon>
        <taxon>Bacillati</taxon>
        <taxon>Actinomycetota</taxon>
        <taxon>Actinomycetes</taxon>
        <taxon>Micrococcales</taxon>
        <taxon>Bogoriellaceae</taxon>
        <taxon>Georgenia</taxon>
    </lineage>
</organism>
<feature type="transmembrane region" description="Helical" evidence="1">
    <location>
        <begin position="17"/>
        <end position="39"/>
    </location>
</feature>
<keyword evidence="1" id="KW-0812">Transmembrane</keyword>
<reference evidence="2 3" key="1">
    <citation type="submission" date="2019-05" db="EMBL/GenBank/DDBJ databases">
        <title>Georgenia *** sp. nov., and Georgenia *** sp. nov., isolated from the intestinal contents of plateau pika (Ochotona curzoniae) in the Qinghai-Tibet plateau of China.</title>
        <authorList>
            <person name="Tian Z."/>
        </authorList>
    </citation>
    <scope>NUCLEOTIDE SEQUENCE [LARGE SCALE GENOMIC DNA]</scope>
    <source>
        <strain evidence="2 3">Z443</strain>
    </source>
</reference>
<dbReference type="EMBL" id="CP040915">
    <property type="protein sequence ID" value="QDC26203.1"/>
    <property type="molecule type" value="Genomic_DNA"/>
</dbReference>
<keyword evidence="1" id="KW-0472">Membrane</keyword>
<dbReference type="KEGG" id="gyu:FE374_17740"/>
<gene>
    <name evidence="2" type="ORF">FE374_17740</name>
</gene>
<evidence type="ECO:0000313" key="2">
    <source>
        <dbReference type="EMBL" id="QDC26203.1"/>
    </source>
</evidence>
<accession>A0A5B8C6K0</accession>
<dbReference type="AlphaFoldDB" id="A0A5B8C6K0"/>
<keyword evidence="1" id="KW-1133">Transmembrane helix</keyword>
<feature type="transmembrane region" description="Helical" evidence="1">
    <location>
        <begin position="118"/>
        <end position="139"/>
    </location>
</feature>
<feature type="transmembrane region" description="Helical" evidence="1">
    <location>
        <begin position="78"/>
        <end position="98"/>
    </location>
</feature>
<sequence>MTLSEVHPRPAVASRRIGYVLAAMIDAALLYVVNAWPGWDAVPFLTPDTAAVLAPVNASLLVGLVANAVYLARDTRPLRALGDLATTSVGLAALVRLWQVFPFDFGAAASSWDLVARVLLVLGIAGSVVAIVVALVTLVRPPARRR</sequence>
<evidence type="ECO:0000256" key="1">
    <source>
        <dbReference type="SAM" id="Phobius"/>
    </source>
</evidence>